<proteinExistence type="predicted"/>
<evidence type="ECO:0000313" key="2">
    <source>
        <dbReference type="Proteomes" id="UP001198182"/>
    </source>
</evidence>
<keyword evidence="2" id="KW-1185">Reference proteome</keyword>
<reference evidence="1" key="1">
    <citation type="submission" date="2021-10" db="EMBL/GenBank/DDBJ databases">
        <title>Anaerobic single-cell dispensing facilitates the cultivation of human gut bacteria.</title>
        <authorList>
            <person name="Afrizal A."/>
        </authorList>
    </citation>
    <scope>NUCLEOTIDE SEQUENCE</scope>
    <source>
        <strain evidence="1">CLA-AA-H215</strain>
    </source>
</reference>
<comment type="caution">
    <text evidence="1">The sequence shown here is derived from an EMBL/GenBank/DDBJ whole genome shotgun (WGS) entry which is preliminary data.</text>
</comment>
<organism evidence="1 2">
    <name type="scientific">Hominifimenecus microfluidus</name>
    <dbReference type="NCBI Taxonomy" id="2885348"/>
    <lineage>
        <taxon>Bacteria</taxon>
        <taxon>Bacillati</taxon>
        <taxon>Bacillota</taxon>
        <taxon>Clostridia</taxon>
        <taxon>Lachnospirales</taxon>
        <taxon>Lachnospiraceae</taxon>
        <taxon>Hominifimenecus</taxon>
    </lineage>
</organism>
<name>A0AAE3E8Z2_9FIRM</name>
<dbReference type="RefSeq" id="WP_308452362.1">
    <property type="nucleotide sequence ID" value="NZ_JAJEQR010000002.1"/>
</dbReference>
<sequence>MKQVMMVKFDSPKWRMIDEYKVANPFIDVGFRQVKDVVDLRVFDLLNICRINNNRAEEMLLCIYHLLQPDRRIDEGIYNDEIDQYFSYREWKKKHQPLSGVTVREILTTEDLNEGALLRIFDGVTAAFYKSDEYNSREYRYSSLSELRKAMKHKEGGTNGKAQ</sequence>
<evidence type="ECO:0000313" key="1">
    <source>
        <dbReference type="EMBL" id="MCC2229550.1"/>
    </source>
</evidence>
<protein>
    <submittedName>
        <fullName evidence="1">Uncharacterized protein</fullName>
    </submittedName>
</protein>
<gene>
    <name evidence="1" type="ORF">LKD81_00860</name>
</gene>
<accession>A0AAE3E8Z2</accession>
<dbReference type="AlphaFoldDB" id="A0AAE3E8Z2"/>
<dbReference type="EMBL" id="JAJEQR010000002">
    <property type="protein sequence ID" value="MCC2229550.1"/>
    <property type="molecule type" value="Genomic_DNA"/>
</dbReference>
<dbReference type="Proteomes" id="UP001198182">
    <property type="component" value="Unassembled WGS sequence"/>
</dbReference>